<feature type="region of interest" description="Disordered" evidence="1">
    <location>
        <begin position="1"/>
        <end position="96"/>
    </location>
</feature>
<comment type="caution">
    <text evidence="2">The sequence shown here is derived from an EMBL/GenBank/DDBJ whole genome shotgun (WGS) entry which is preliminary data.</text>
</comment>
<dbReference type="Proteomes" id="UP000324800">
    <property type="component" value="Unassembled WGS sequence"/>
</dbReference>
<proteinExistence type="predicted"/>
<feature type="non-terminal residue" evidence="2">
    <location>
        <position position="174"/>
    </location>
</feature>
<feature type="compositionally biased region" description="Polar residues" evidence="1">
    <location>
        <begin position="113"/>
        <end position="135"/>
    </location>
</feature>
<feature type="compositionally biased region" description="Polar residues" evidence="1">
    <location>
        <begin position="17"/>
        <end position="30"/>
    </location>
</feature>
<feature type="compositionally biased region" description="Low complexity" evidence="1">
    <location>
        <begin position="55"/>
        <end position="69"/>
    </location>
</feature>
<dbReference type="EMBL" id="SNRW01050141">
    <property type="protein sequence ID" value="KAA6309724.1"/>
    <property type="molecule type" value="Genomic_DNA"/>
</dbReference>
<accession>A0A5J4PMC0</accession>
<protein>
    <submittedName>
        <fullName evidence="2">Uncharacterized protein</fullName>
    </submittedName>
</protein>
<sequence length="174" mass="18462">STAQLQTTGRTSDSDSIHTSNIGQEEQSSKLVGVSGGNNLPELSSVNNENQGKTQDQSNNPQQSQQSQQLGSGIGVDGSQVPSEDSSSAAAAQAAAQELGLALDNTKTLQFGQGSLHNKTFNPNTMMSGMTSMMQEQPERELTWKHIKLQLKVDFWPPYLPVAGRVGNATDSAS</sequence>
<reference evidence="2 3" key="1">
    <citation type="submission" date="2019-03" db="EMBL/GenBank/DDBJ databases">
        <title>Single cell metagenomics reveals metabolic interactions within the superorganism composed of flagellate Streblomastix strix and complex community of Bacteroidetes bacteria on its surface.</title>
        <authorList>
            <person name="Treitli S.C."/>
            <person name="Kolisko M."/>
            <person name="Husnik F."/>
            <person name="Keeling P."/>
            <person name="Hampl V."/>
        </authorList>
    </citation>
    <scope>NUCLEOTIDE SEQUENCE [LARGE SCALE GENOMIC DNA]</scope>
    <source>
        <strain evidence="2">ST1C</strain>
    </source>
</reference>
<name>A0A5J4PMC0_9EUKA</name>
<feature type="compositionally biased region" description="Polar residues" evidence="1">
    <location>
        <begin position="1"/>
        <end position="11"/>
    </location>
</feature>
<gene>
    <name evidence="2" type="ORF">EZS28_056449</name>
</gene>
<evidence type="ECO:0000313" key="2">
    <source>
        <dbReference type="EMBL" id="KAA6309724.1"/>
    </source>
</evidence>
<feature type="compositionally biased region" description="Low complexity" evidence="1">
    <location>
        <begin position="86"/>
        <end position="96"/>
    </location>
</feature>
<feature type="region of interest" description="Disordered" evidence="1">
    <location>
        <begin position="113"/>
        <end position="137"/>
    </location>
</feature>
<dbReference type="AlphaFoldDB" id="A0A5J4PMC0"/>
<organism evidence="2 3">
    <name type="scientific">Streblomastix strix</name>
    <dbReference type="NCBI Taxonomy" id="222440"/>
    <lineage>
        <taxon>Eukaryota</taxon>
        <taxon>Metamonada</taxon>
        <taxon>Preaxostyla</taxon>
        <taxon>Oxymonadida</taxon>
        <taxon>Streblomastigidae</taxon>
        <taxon>Streblomastix</taxon>
    </lineage>
</organism>
<feature type="compositionally biased region" description="Polar residues" evidence="1">
    <location>
        <begin position="37"/>
        <end position="54"/>
    </location>
</feature>
<feature type="non-terminal residue" evidence="2">
    <location>
        <position position="1"/>
    </location>
</feature>
<evidence type="ECO:0000313" key="3">
    <source>
        <dbReference type="Proteomes" id="UP000324800"/>
    </source>
</evidence>
<evidence type="ECO:0000256" key="1">
    <source>
        <dbReference type="SAM" id="MobiDB-lite"/>
    </source>
</evidence>